<keyword evidence="3" id="KW-0998">Cell outer membrane</keyword>
<proteinExistence type="predicted"/>
<dbReference type="RefSeq" id="WP_259452171.1">
    <property type="nucleotide sequence ID" value="NZ_CP119520.1"/>
</dbReference>
<dbReference type="InterPro" id="IPR036737">
    <property type="entry name" value="OmpA-like_sf"/>
</dbReference>
<dbReference type="InterPro" id="IPR050330">
    <property type="entry name" value="Bact_OuterMem_StrucFunc"/>
</dbReference>
<dbReference type="PROSITE" id="PS51123">
    <property type="entry name" value="OMPA_2"/>
    <property type="match status" value="1"/>
</dbReference>
<keyword evidence="5" id="KW-1133">Transmembrane helix</keyword>
<dbReference type="CDD" id="cd07185">
    <property type="entry name" value="OmpA_C-like"/>
    <property type="match status" value="1"/>
</dbReference>
<comment type="caution">
    <text evidence="7">The sequence shown here is derived from an EMBL/GenBank/DDBJ whole genome shotgun (WGS) entry which is preliminary data.</text>
</comment>
<evidence type="ECO:0000256" key="5">
    <source>
        <dbReference type="SAM" id="Phobius"/>
    </source>
</evidence>
<dbReference type="InterPro" id="IPR006665">
    <property type="entry name" value="OmpA-like"/>
</dbReference>
<accession>A0ABT2C711</accession>
<name>A0ABT2C711_9BURK</name>
<dbReference type="PRINTS" id="PR01021">
    <property type="entry name" value="OMPADOMAIN"/>
</dbReference>
<evidence type="ECO:0000256" key="3">
    <source>
        <dbReference type="ARBA" id="ARBA00023237"/>
    </source>
</evidence>
<dbReference type="Pfam" id="PF00691">
    <property type="entry name" value="OmpA"/>
    <property type="match status" value="1"/>
</dbReference>
<dbReference type="Proteomes" id="UP001165263">
    <property type="component" value="Unassembled WGS sequence"/>
</dbReference>
<sequence length="208" mass="21930">MANPDHRGDGAPPRDVHVGPATKKTGWLPWLLLALGVLALLFGLTRCNRNNEAARVAAGSTAAPATVPVTPTTTTTPLPVTSTVGTYLGGTEALPRTFVFEKLNFDTNKSDIRAADRDEVNALAATLKQYPNARIRIVGYADARGTAPANATLGNERAESVKAALVAEGIAATRLETASGGESNPVDTNATQSGRFENRRTELIVLQR</sequence>
<keyword evidence="5" id="KW-0812">Transmembrane</keyword>
<dbReference type="Gene3D" id="3.30.1330.60">
    <property type="entry name" value="OmpA-like domain"/>
    <property type="match status" value="1"/>
</dbReference>
<feature type="transmembrane region" description="Helical" evidence="5">
    <location>
        <begin position="27"/>
        <end position="45"/>
    </location>
</feature>
<dbReference type="InterPro" id="IPR006664">
    <property type="entry name" value="OMP_bac"/>
</dbReference>
<evidence type="ECO:0000256" key="4">
    <source>
        <dbReference type="PROSITE-ProRule" id="PRU00473"/>
    </source>
</evidence>
<keyword evidence="8" id="KW-1185">Reference proteome</keyword>
<evidence type="ECO:0000313" key="8">
    <source>
        <dbReference type="Proteomes" id="UP001165263"/>
    </source>
</evidence>
<dbReference type="EMBL" id="JANUHC010000013">
    <property type="protein sequence ID" value="MCS0633187.1"/>
    <property type="molecule type" value="Genomic_DNA"/>
</dbReference>
<evidence type="ECO:0000256" key="1">
    <source>
        <dbReference type="ARBA" id="ARBA00004442"/>
    </source>
</evidence>
<evidence type="ECO:0000256" key="2">
    <source>
        <dbReference type="ARBA" id="ARBA00023136"/>
    </source>
</evidence>
<feature type="domain" description="OmpA-like" evidence="6">
    <location>
        <begin position="92"/>
        <end position="208"/>
    </location>
</feature>
<dbReference type="SUPFAM" id="SSF103088">
    <property type="entry name" value="OmpA-like"/>
    <property type="match status" value="1"/>
</dbReference>
<protein>
    <submittedName>
        <fullName evidence="7">OmpA family protein</fullName>
    </submittedName>
</protein>
<keyword evidence="2 4" id="KW-0472">Membrane</keyword>
<dbReference type="PANTHER" id="PTHR30329">
    <property type="entry name" value="STATOR ELEMENT OF FLAGELLAR MOTOR COMPLEX"/>
    <property type="match status" value="1"/>
</dbReference>
<dbReference type="PANTHER" id="PTHR30329:SF21">
    <property type="entry name" value="LIPOPROTEIN YIAD-RELATED"/>
    <property type="match status" value="1"/>
</dbReference>
<organism evidence="7 8">
    <name type="scientific">Telluria mixta</name>
    <dbReference type="NCBI Taxonomy" id="34071"/>
    <lineage>
        <taxon>Bacteria</taxon>
        <taxon>Pseudomonadati</taxon>
        <taxon>Pseudomonadota</taxon>
        <taxon>Betaproteobacteria</taxon>
        <taxon>Burkholderiales</taxon>
        <taxon>Oxalobacteraceae</taxon>
        <taxon>Telluria group</taxon>
        <taxon>Telluria</taxon>
    </lineage>
</organism>
<comment type="subcellular location">
    <subcellularLocation>
        <location evidence="1">Cell outer membrane</location>
    </subcellularLocation>
</comment>
<reference evidence="7" key="1">
    <citation type="submission" date="2022-08" db="EMBL/GenBank/DDBJ databases">
        <title>Reclassification of Massilia species as members of the genera Telluria, Duganella, Pseudoduganella, Mokoshia gen. nov. and Zemynaea gen. nov. using orthogonal and non-orthogonal genome-based approaches.</title>
        <authorList>
            <person name="Bowman J.P."/>
        </authorList>
    </citation>
    <scope>NUCLEOTIDE SEQUENCE</scope>
    <source>
        <strain evidence="7">LMG 11547</strain>
    </source>
</reference>
<evidence type="ECO:0000313" key="7">
    <source>
        <dbReference type="EMBL" id="MCS0633187.1"/>
    </source>
</evidence>
<evidence type="ECO:0000259" key="6">
    <source>
        <dbReference type="PROSITE" id="PS51123"/>
    </source>
</evidence>
<gene>
    <name evidence="7" type="ORF">NX786_28015</name>
</gene>